<organism evidence="2">
    <name type="scientific">marine sediment metagenome</name>
    <dbReference type="NCBI Taxonomy" id="412755"/>
    <lineage>
        <taxon>unclassified sequences</taxon>
        <taxon>metagenomes</taxon>
        <taxon>ecological metagenomes</taxon>
    </lineage>
</organism>
<sequence>IWVNRIVSLVIAGGFMFLVMNYGVTDKLRKELDAIKYEATELLKDAQAYFENEDYGRAKATLTTLFEKRPSSKEAAEGKKLFTQMETSQKELDTKWEAAVGGIREEWAIAMAAQLREDHMKEGEELEKNMEDLINSEWEKMKDTIREEYEK</sequence>
<dbReference type="EMBL" id="LAZR01050860">
    <property type="protein sequence ID" value="KKK86404.1"/>
    <property type="molecule type" value="Genomic_DNA"/>
</dbReference>
<keyword evidence="1" id="KW-1133">Transmembrane helix</keyword>
<dbReference type="AlphaFoldDB" id="A0A0F9B6X7"/>
<evidence type="ECO:0000313" key="2">
    <source>
        <dbReference type="EMBL" id="KKK86404.1"/>
    </source>
</evidence>
<reference evidence="2" key="1">
    <citation type="journal article" date="2015" name="Nature">
        <title>Complex archaea that bridge the gap between prokaryotes and eukaryotes.</title>
        <authorList>
            <person name="Spang A."/>
            <person name="Saw J.H."/>
            <person name="Jorgensen S.L."/>
            <person name="Zaremba-Niedzwiedzka K."/>
            <person name="Martijn J."/>
            <person name="Lind A.E."/>
            <person name="van Eijk R."/>
            <person name="Schleper C."/>
            <person name="Guy L."/>
            <person name="Ettema T.J."/>
        </authorList>
    </citation>
    <scope>NUCLEOTIDE SEQUENCE</scope>
</reference>
<comment type="caution">
    <text evidence="2">The sequence shown here is derived from an EMBL/GenBank/DDBJ whole genome shotgun (WGS) entry which is preliminary data.</text>
</comment>
<keyword evidence="1" id="KW-0472">Membrane</keyword>
<feature type="non-terminal residue" evidence="2">
    <location>
        <position position="1"/>
    </location>
</feature>
<accession>A0A0F9B6X7</accession>
<proteinExistence type="predicted"/>
<evidence type="ECO:0000256" key="1">
    <source>
        <dbReference type="SAM" id="Phobius"/>
    </source>
</evidence>
<protein>
    <submittedName>
        <fullName evidence="2">Uncharacterized protein</fullName>
    </submittedName>
</protein>
<feature type="transmembrane region" description="Helical" evidence="1">
    <location>
        <begin position="6"/>
        <end position="24"/>
    </location>
</feature>
<keyword evidence="1" id="KW-0812">Transmembrane</keyword>
<gene>
    <name evidence="2" type="ORF">LCGC14_2763560</name>
</gene>
<name>A0A0F9B6X7_9ZZZZ</name>